<feature type="transmembrane region" description="Helical" evidence="8">
    <location>
        <begin position="67"/>
        <end position="88"/>
    </location>
</feature>
<gene>
    <name evidence="9" type="primary">EOG090X0I05</name>
</gene>
<evidence type="ECO:0000256" key="7">
    <source>
        <dbReference type="ARBA" id="ARBA00023136"/>
    </source>
</evidence>
<keyword evidence="4" id="KW-0809">Transit peptide</keyword>
<evidence type="ECO:0000256" key="4">
    <source>
        <dbReference type="ARBA" id="ARBA00022946"/>
    </source>
</evidence>
<dbReference type="InterPro" id="IPR038552">
    <property type="entry name" value="Tim21_IMS_sf"/>
</dbReference>
<name>A0A4Y7NPB5_9CRUS</name>
<organism evidence="9">
    <name type="scientific">Simocephalus serrulatus</name>
    <dbReference type="NCBI Taxonomy" id="117539"/>
    <lineage>
        <taxon>Eukaryota</taxon>
        <taxon>Metazoa</taxon>
        <taxon>Ecdysozoa</taxon>
        <taxon>Arthropoda</taxon>
        <taxon>Crustacea</taxon>
        <taxon>Branchiopoda</taxon>
        <taxon>Diplostraca</taxon>
        <taxon>Cladocera</taxon>
        <taxon>Anomopoda</taxon>
        <taxon>Daphniidae</taxon>
        <taxon>Simocephalus</taxon>
    </lineage>
</organism>
<accession>A0A4Y7NPB5</accession>
<evidence type="ECO:0000313" key="9">
    <source>
        <dbReference type="EMBL" id="SVE94603.1"/>
    </source>
</evidence>
<dbReference type="GO" id="GO:0030150">
    <property type="term" value="P:protein import into mitochondrial matrix"/>
    <property type="evidence" value="ECO:0007669"/>
    <property type="project" value="UniProtKB-UniRule"/>
</dbReference>
<proteinExistence type="evidence at transcript level"/>
<evidence type="ECO:0000256" key="8">
    <source>
        <dbReference type="RuleBase" id="RU367142"/>
    </source>
</evidence>
<evidence type="ECO:0000256" key="1">
    <source>
        <dbReference type="ARBA" id="ARBA00004304"/>
    </source>
</evidence>
<dbReference type="GO" id="GO:0005744">
    <property type="term" value="C:TIM23 mitochondrial import inner membrane translocase complex"/>
    <property type="evidence" value="ECO:0007669"/>
    <property type="project" value="UniProtKB-UniRule"/>
</dbReference>
<comment type="subunit">
    <text evidence="8">Component of the TIM23 complex.</text>
</comment>
<keyword evidence="8" id="KW-0999">Mitochondrion inner membrane</keyword>
<evidence type="ECO:0000256" key="3">
    <source>
        <dbReference type="ARBA" id="ARBA00022692"/>
    </source>
</evidence>
<reference evidence="9" key="1">
    <citation type="submission" date="2018-08" db="EMBL/GenBank/DDBJ databases">
        <authorList>
            <person name="Cornetti L."/>
        </authorList>
    </citation>
    <scope>NUCLEOTIDE SEQUENCE</scope>
    <source>
        <strain evidence="9">OM-SAIQ-clone2</strain>
    </source>
</reference>
<keyword evidence="6 8" id="KW-0496">Mitochondrion</keyword>
<sequence>MFTITKCRFLLPSGFVLKFTRNVSVCSKLYQVEKRETQQSKLVQSSTSHSNVNTTLGAKVKDASKTVWYSGIVVIGFLAAGAILYAVIKELFSSQSPQSIYSDALKKCLEFSRVCDLLGEPITAFCDGSGRRGRTNLRHITFLKNNVEHLQMRFYLKGIRNQATVHAEMEKKNGKFEYVYIVAETEKYPKEKIFVLDNRNQAPSFQEF</sequence>
<keyword evidence="8" id="KW-0811">Translocation</keyword>
<evidence type="ECO:0000256" key="5">
    <source>
        <dbReference type="ARBA" id="ARBA00022989"/>
    </source>
</evidence>
<keyword evidence="8" id="KW-0653">Protein transport</keyword>
<keyword evidence="3 8" id="KW-0812">Transmembrane</keyword>
<evidence type="ECO:0000256" key="2">
    <source>
        <dbReference type="ARBA" id="ARBA00010867"/>
    </source>
</evidence>
<keyword evidence="8" id="KW-0813">Transport</keyword>
<comment type="function">
    <text evidence="8">Essential component of the TIM23 complex, a complex that mediates the translocation of transit peptide-containing proteins across the mitochondrial inner membrane.</text>
</comment>
<dbReference type="Pfam" id="PF08294">
    <property type="entry name" value="TIM21"/>
    <property type="match status" value="1"/>
</dbReference>
<comment type="similarity">
    <text evidence="2 8">Belongs to the TIM21 family.</text>
</comment>
<dbReference type="EMBL" id="LR024984">
    <property type="protein sequence ID" value="SVE94603.1"/>
    <property type="molecule type" value="mRNA"/>
</dbReference>
<keyword evidence="7 8" id="KW-0472">Membrane</keyword>
<comment type="subcellular location">
    <subcellularLocation>
        <location evidence="8">Mitochondrion inner membrane</location>
        <topology evidence="8">Single-pass membrane protein</topology>
    </subcellularLocation>
    <subcellularLocation>
        <location evidence="1">Mitochondrion membrane</location>
        <topology evidence="1">Single-pass membrane protein</topology>
    </subcellularLocation>
</comment>
<dbReference type="PANTHER" id="PTHR13032">
    <property type="entry name" value="MITOCHONDRIAL IMPORT INNER MEMBRANE TRANSLOCASE SUBUNIT TIM21"/>
    <property type="match status" value="1"/>
</dbReference>
<dbReference type="InterPro" id="IPR013261">
    <property type="entry name" value="Tim21"/>
</dbReference>
<protein>
    <recommendedName>
        <fullName evidence="8">Mitochondrial import inner membrane translocase subunit Tim21</fullName>
    </recommendedName>
</protein>
<evidence type="ECO:0000256" key="6">
    <source>
        <dbReference type="ARBA" id="ARBA00023128"/>
    </source>
</evidence>
<dbReference type="AlphaFoldDB" id="A0A4Y7NPB5"/>
<dbReference type="Gene3D" id="3.10.450.320">
    <property type="entry name" value="Mitochondrial import inner membrane translocase subunit Tim21"/>
    <property type="match status" value="1"/>
</dbReference>
<dbReference type="PANTHER" id="PTHR13032:SF6">
    <property type="entry name" value="MITOCHONDRIAL IMPORT INNER MEMBRANE TRANSLOCASE SUBUNIT TIM21"/>
    <property type="match status" value="1"/>
</dbReference>
<keyword evidence="5 8" id="KW-1133">Transmembrane helix</keyword>